<proteinExistence type="predicted"/>
<sequence>MSVAQVVEACKLYAIFERQGYFFRARVCMDIALNNLLKLRQQVGAIAQVVAIIDKNEIKCLRLMEEINTKIKKRTLIKIYKLK</sequence>
<reference evidence="1" key="1">
    <citation type="submission" date="2016-11" db="EMBL/GenBank/DDBJ databases">
        <title>Comparative analyses of deletion mutations and their pathological effects of nucleopolyhedroviruses isolated from saturniid wild silkworms.</title>
        <authorList>
            <person name="Sasaki K."/>
            <person name="Huang Y."/>
            <person name="Shi M."/>
            <person name="Wang X."/>
            <person name="Kajiura Z."/>
            <person name="Kobayashi J."/>
        </authorList>
    </citation>
    <scope>NUCLEOTIDE SEQUENCE</scope>
    <source>
        <strain evidence="1">Liaoning</strain>
    </source>
</reference>
<accession>A0A1V1FZK6</accession>
<dbReference type="Pfam" id="PF17569">
    <property type="entry name" value="DUF5475"/>
    <property type="match status" value="1"/>
</dbReference>
<evidence type="ECO:0000313" key="1">
    <source>
        <dbReference type="EMBL" id="BAX08807.1"/>
    </source>
</evidence>
<organismHost>
    <name type="scientific">Antheraea pernyi</name>
    <name type="common">Chinese oak silk moth</name>
    <name type="synonym">Bombyx pernyi</name>
    <dbReference type="NCBI Taxonomy" id="7119"/>
</organismHost>
<organism evidence="1">
    <name type="scientific">Antheraea pernyi nuclear polyhedrosis virus</name>
    <name type="common">ApNPV</name>
    <dbReference type="NCBI Taxonomy" id="161494"/>
    <lineage>
        <taxon>Viruses</taxon>
        <taxon>Viruses incertae sedis</taxon>
        <taxon>Naldaviricetes</taxon>
        <taxon>Lefavirales</taxon>
        <taxon>Baculoviridae</taxon>
        <taxon>Alphabaculovirus</taxon>
        <taxon>Alphabaculovirus anpernyi</taxon>
    </lineage>
</organism>
<name>A0A1V1FZK6_NPVAP</name>
<dbReference type="InterPro" id="IPR020123">
    <property type="entry name" value="DUF5475"/>
</dbReference>
<dbReference type="EMBL" id="LC194889">
    <property type="protein sequence ID" value="BAX08807.1"/>
    <property type="molecule type" value="Genomic_DNA"/>
</dbReference>
<gene>
    <name evidence="1" type="primary">ORF38</name>
</gene>
<protein>
    <submittedName>
        <fullName evidence="1">Uncharacterized protein</fullName>
    </submittedName>
</protein>